<name>A0ABQ4BIR1_9ACTN</name>
<reference evidence="1 2" key="1">
    <citation type="submission" date="2021-01" db="EMBL/GenBank/DDBJ databases">
        <title>Whole genome shotgun sequence of Actinoplanes palleronii NBRC 14916.</title>
        <authorList>
            <person name="Komaki H."/>
            <person name="Tamura T."/>
        </authorList>
    </citation>
    <scope>NUCLEOTIDE SEQUENCE [LARGE SCALE GENOMIC DNA]</scope>
    <source>
        <strain evidence="1 2">NBRC 14916</strain>
    </source>
</reference>
<dbReference type="InterPro" id="IPR036513">
    <property type="entry name" value="STAS_dom_sf"/>
</dbReference>
<evidence type="ECO:0000313" key="1">
    <source>
        <dbReference type="EMBL" id="GIE70565.1"/>
    </source>
</evidence>
<dbReference type="SUPFAM" id="SSF52091">
    <property type="entry name" value="SpoIIaa-like"/>
    <property type="match status" value="1"/>
</dbReference>
<dbReference type="RefSeq" id="WP_203828580.1">
    <property type="nucleotide sequence ID" value="NZ_BAAATY010000034.1"/>
</dbReference>
<accession>A0ABQ4BIR1</accession>
<evidence type="ECO:0008006" key="3">
    <source>
        <dbReference type="Google" id="ProtNLM"/>
    </source>
</evidence>
<proteinExistence type="predicted"/>
<organism evidence="1 2">
    <name type="scientific">Actinoplanes palleronii</name>
    <dbReference type="NCBI Taxonomy" id="113570"/>
    <lineage>
        <taxon>Bacteria</taxon>
        <taxon>Bacillati</taxon>
        <taxon>Actinomycetota</taxon>
        <taxon>Actinomycetes</taxon>
        <taxon>Micromonosporales</taxon>
        <taxon>Micromonosporaceae</taxon>
        <taxon>Actinoplanes</taxon>
    </lineage>
</organism>
<sequence length="114" mass="12538">MRRIEPRGVLAGDAAENLKRVISEIVLREQVDELHVSLAEVSALGDSGVDALLAIYVLSVEHGVRYRVVDDAEHHRKALRWPLLLDVLADSDDIGALIFALAVFRHSAFVGSSR</sequence>
<keyword evidence="2" id="KW-1185">Reference proteome</keyword>
<comment type="caution">
    <text evidence="1">The sequence shown here is derived from an EMBL/GenBank/DDBJ whole genome shotgun (WGS) entry which is preliminary data.</text>
</comment>
<protein>
    <recommendedName>
        <fullName evidence="3">STAS domain-containing protein</fullName>
    </recommendedName>
</protein>
<dbReference type="EMBL" id="BOMS01000107">
    <property type="protein sequence ID" value="GIE70565.1"/>
    <property type="molecule type" value="Genomic_DNA"/>
</dbReference>
<dbReference type="Gene3D" id="3.30.750.24">
    <property type="entry name" value="STAS domain"/>
    <property type="match status" value="1"/>
</dbReference>
<gene>
    <name evidence="1" type="ORF">Apa02nite_066730</name>
</gene>
<dbReference type="Proteomes" id="UP000624709">
    <property type="component" value="Unassembled WGS sequence"/>
</dbReference>
<evidence type="ECO:0000313" key="2">
    <source>
        <dbReference type="Proteomes" id="UP000624709"/>
    </source>
</evidence>